<evidence type="ECO:0000313" key="3">
    <source>
        <dbReference type="Proteomes" id="UP000030689"/>
    </source>
</evidence>
<sequence length="72" mass="7660">MEMRLASLESGFHTFSSTVTDNMDAMRQAQNVLLQSNGIDPDTLCPIVDSPAGPNGTRNHQDPLVSGESVGT</sequence>
<protein>
    <submittedName>
        <fullName evidence="2">Uncharacterized protein</fullName>
    </submittedName>
</protein>
<accession>V4MYF5</accession>
<organism evidence="2 3">
    <name type="scientific">Eutrema salsugineum</name>
    <name type="common">Saltwater cress</name>
    <name type="synonym">Sisymbrium salsugineum</name>
    <dbReference type="NCBI Taxonomy" id="72664"/>
    <lineage>
        <taxon>Eukaryota</taxon>
        <taxon>Viridiplantae</taxon>
        <taxon>Streptophyta</taxon>
        <taxon>Embryophyta</taxon>
        <taxon>Tracheophyta</taxon>
        <taxon>Spermatophyta</taxon>
        <taxon>Magnoliopsida</taxon>
        <taxon>eudicotyledons</taxon>
        <taxon>Gunneridae</taxon>
        <taxon>Pentapetalae</taxon>
        <taxon>rosids</taxon>
        <taxon>malvids</taxon>
        <taxon>Brassicales</taxon>
        <taxon>Brassicaceae</taxon>
        <taxon>Eutremeae</taxon>
        <taxon>Eutrema</taxon>
    </lineage>
</organism>
<evidence type="ECO:0000256" key="1">
    <source>
        <dbReference type="SAM" id="MobiDB-lite"/>
    </source>
</evidence>
<gene>
    <name evidence="2" type="ORF">EUTSA_v10003124mg</name>
</gene>
<dbReference type="Gramene" id="ESQ37581">
    <property type="protein sequence ID" value="ESQ37581"/>
    <property type="gene ID" value="EUTSA_v10003124mg"/>
</dbReference>
<feature type="region of interest" description="Disordered" evidence="1">
    <location>
        <begin position="44"/>
        <end position="72"/>
    </location>
</feature>
<evidence type="ECO:0000313" key="2">
    <source>
        <dbReference type="EMBL" id="ESQ37581.1"/>
    </source>
</evidence>
<dbReference type="AlphaFoldDB" id="V4MYF5"/>
<keyword evidence="3" id="KW-1185">Reference proteome</keyword>
<dbReference type="EMBL" id="KI517609">
    <property type="protein sequence ID" value="ESQ37581.1"/>
    <property type="molecule type" value="Genomic_DNA"/>
</dbReference>
<dbReference type="KEGG" id="eus:EUTSA_v10003124mg"/>
<name>V4MYF5_EUTSA</name>
<dbReference type="Proteomes" id="UP000030689">
    <property type="component" value="Unassembled WGS sequence"/>
</dbReference>
<proteinExistence type="predicted"/>
<reference evidence="2 3" key="1">
    <citation type="journal article" date="2013" name="Front. Plant Sci.">
        <title>The Reference Genome of the Halophytic Plant Eutrema salsugineum.</title>
        <authorList>
            <person name="Yang R."/>
            <person name="Jarvis D.E."/>
            <person name="Chen H."/>
            <person name="Beilstein M.A."/>
            <person name="Grimwood J."/>
            <person name="Jenkins J."/>
            <person name="Shu S."/>
            <person name="Prochnik S."/>
            <person name="Xin M."/>
            <person name="Ma C."/>
            <person name="Schmutz J."/>
            <person name="Wing R.A."/>
            <person name="Mitchell-Olds T."/>
            <person name="Schumaker K.S."/>
            <person name="Wang X."/>
        </authorList>
    </citation>
    <scope>NUCLEOTIDE SEQUENCE [LARGE SCALE GENOMIC DNA]</scope>
</reference>